<dbReference type="Proteomes" id="UP001239111">
    <property type="component" value="Chromosome 3"/>
</dbReference>
<sequence length="512" mass="58587">MVPTSFADFWFNDIFLLWTMKISLCIYIFLFGLLPLVFRYSYQVQKKILFLNFVHWPLDLDLTKPDLVGMIGTRNFYLTTDQNVTIGAWQILPQSLLNQSIPKNEDAYEAVLSNAQRPVFLYMHGNSGNRASSHRVELYKLLQRLDYHIICFDYRSYGDSSLVDLSEMGVVNDSKFVLEWAIKTVKNSAPIFVWGHSLGTGVSSHVLAILAENGISPAGLFLESPFNNLADEISEHPFAQIFKHLPWFHWVIVQPLYDNELRFESDKHIGKIQCPIMILHAEDDNVVPFSLGEKLFISGKALHANSISRDHWHKRRATGGKRKPLRKKRKFELGRPAANTKLGPQRIHTVRTRGGNKKYRALRLDTGNFAWGSEGRARKTRIIDVVYNASNNELVRTKTLVKNAIVTIDATPFRQWYEAHYAIPLGRKRGAKLTEAEEEILNKKRSKKCQAKYKARQKTAKVEQGLEDQFATGRVLACIASRPGQCGRADGYILEGKELEFYLRKIKSKKAK</sequence>
<accession>A0ACC2NFB5</accession>
<protein>
    <submittedName>
        <fullName evidence="1">Uncharacterized protein</fullName>
    </submittedName>
</protein>
<gene>
    <name evidence="1" type="ORF">QAD02_000600</name>
</gene>
<keyword evidence="2" id="KW-1185">Reference proteome</keyword>
<reference evidence="1" key="1">
    <citation type="submission" date="2023-04" db="EMBL/GenBank/DDBJ databases">
        <title>A chromosome-level genome assembly of the parasitoid wasp Eretmocerus hayati.</title>
        <authorList>
            <person name="Zhong Y."/>
            <person name="Liu S."/>
            <person name="Liu Y."/>
        </authorList>
    </citation>
    <scope>NUCLEOTIDE SEQUENCE</scope>
    <source>
        <strain evidence="1">ZJU_SS_LIU_2023</strain>
    </source>
</reference>
<evidence type="ECO:0000313" key="2">
    <source>
        <dbReference type="Proteomes" id="UP001239111"/>
    </source>
</evidence>
<organism evidence="1 2">
    <name type="scientific">Eretmocerus hayati</name>
    <dbReference type="NCBI Taxonomy" id="131215"/>
    <lineage>
        <taxon>Eukaryota</taxon>
        <taxon>Metazoa</taxon>
        <taxon>Ecdysozoa</taxon>
        <taxon>Arthropoda</taxon>
        <taxon>Hexapoda</taxon>
        <taxon>Insecta</taxon>
        <taxon>Pterygota</taxon>
        <taxon>Neoptera</taxon>
        <taxon>Endopterygota</taxon>
        <taxon>Hymenoptera</taxon>
        <taxon>Apocrita</taxon>
        <taxon>Proctotrupomorpha</taxon>
        <taxon>Chalcidoidea</taxon>
        <taxon>Aphelinidae</taxon>
        <taxon>Aphelininae</taxon>
        <taxon>Eretmocerus</taxon>
    </lineage>
</organism>
<evidence type="ECO:0000313" key="1">
    <source>
        <dbReference type="EMBL" id="KAJ8669341.1"/>
    </source>
</evidence>
<proteinExistence type="predicted"/>
<name>A0ACC2NFB5_9HYME</name>
<comment type="caution">
    <text evidence="1">The sequence shown here is derived from an EMBL/GenBank/DDBJ whole genome shotgun (WGS) entry which is preliminary data.</text>
</comment>
<dbReference type="EMBL" id="CM056743">
    <property type="protein sequence ID" value="KAJ8669341.1"/>
    <property type="molecule type" value="Genomic_DNA"/>
</dbReference>